<dbReference type="InterPro" id="IPR004358">
    <property type="entry name" value="Sig_transdc_His_kin-like_C"/>
</dbReference>
<dbReference type="Gene3D" id="3.40.50.2300">
    <property type="match status" value="1"/>
</dbReference>
<dbReference type="EMBL" id="FOAP01000015">
    <property type="protein sequence ID" value="SEM34645.1"/>
    <property type="molecule type" value="Genomic_DNA"/>
</dbReference>
<evidence type="ECO:0000259" key="5">
    <source>
        <dbReference type="PROSITE" id="PS50109"/>
    </source>
</evidence>
<dbReference type="AlphaFoldDB" id="A0A1H7XLT3"/>
<dbReference type="PROSITE" id="PS50110">
    <property type="entry name" value="RESPONSE_REGULATORY"/>
    <property type="match status" value="1"/>
</dbReference>
<dbReference type="InterPro" id="IPR036890">
    <property type="entry name" value="HATPase_C_sf"/>
</dbReference>
<dbReference type="NCBIfam" id="TIGR00229">
    <property type="entry name" value="sensory_box"/>
    <property type="match status" value="1"/>
</dbReference>
<feature type="modified residue" description="4-aspartylphosphate" evidence="4">
    <location>
        <position position="606"/>
    </location>
</feature>
<dbReference type="SUPFAM" id="SSF47384">
    <property type="entry name" value="Homodimeric domain of signal transducing histidine kinase"/>
    <property type="match status" value="1"/>
</dbReference>
<dbReference type="SUPFAM" id="SSF52172">
    <property type="entry name" value="CheY-like"/>
    <property type="match status" value="1"/>
</dbReference>
<keyword evidence="3 4" id="KW-0597">Phosphoprotein</keyword>
<dbReference type="PANTHER" id="PTHR43065">
    <property type="entry name" value="SENSOR HISTIDINE KINASE"/>
    <property type="match status" value="1"/>
</dbReference>
<protein>
    <recommendedName>
        <fullName evidence="2">histidine kinase</fullName>
        <ecNumber evidence="2">2.7.13.3</ecNumber>
    </recommendedName>
</protein>
<dbReference type="Proteomes" id="UP000182719">
    <property type="component" value="Unassembled WGS sequence"/>
</dbReference>
<dbReference type="InterPro" id="IPR001789">
    <property type="entry name" value="Sig_transdc_resp-reg_receiver"/>
</dbReference>
<evidence type="ECO:0000256" key="1">
    <source>
        <dbReference type="ARBA" id="ARBA00000085"/>
    </source>
</evidence>
<dbReference type="CDD" id="cd00130">
    <property type="entry name" value="PAS"/>
    <property type="match status" value="2"/>
</dbReference>
<dbReference type="PRINTS" id="PR00344">
    <property type="entry name" value="BCTRLSENSOR"/>
</dbReference>
<evidence type="ECO:0000259" key="6">
    <source>
        <dbReference type="PROSITE" id="PS50110"/>
    </source>
</evidence>
<comment type="catalytic activity">
    <reaction evidence="1">
        <text>ATP + protein L-histidine = ADP + protein N-phospho-L-histidine.</text>
        <dbReference type="EC" id="2.7.13.3"/>
    </reaction>
</comment>
<dbReference type="InterPro" id="IPR005467">
    <property type="entry name" value="His_kinase_dom"/>
</dbReference>
<dbReference type="SMART" id="SM00387">
    <property type="entry name" value="HATPase_c"/>
    <property type="match status" value="1"/>
</dbReference>
<keyword evidence="9" id="KW-1185">Reference proteome</keyword>
<keyword evidence="8" id="KW-0808">Transferase</keyword>
<dbReference type="Pfam" id="PF00072">
    <property type="entry name" value="Response_reg"/>
    <property type="match status" value="1"/>
</dbReference>
<dbReference type="Pfam" id="PF08448">
    <property type="entry name" value="PAS_4"/>
    <property type="match status" value="2"/>
</dbReference>
<dbReference type="PROSITE" id="PS50112">
    <property type="entry name" value="PAS"/>
    <property type="match status" value="1"/>
</dbReference>
<dbReference type="InterPro" id="IPR013656">
    <property type="entry name" value="PAS_4"/>
</dbReference>
<dbReference type="EC" id="2.7.13.3" evidence="2"/>
<dbReference type="InterPro" id="IPR036097">
    <property type="entry name" value="HisK_dim/P_sf"/>
</dbReference>
<reference evidence="9" key="1">
    <citation type="submission" date="2016-10" db="EMBL/GenBank/DDBJ databases">
        <authorList>
            <person name="Varghese N."/>
            <person name="Submissions S."/>
        </authorList>
    </citation>
    <scope>NUCLEOTIDE SEQUENCE [LARGE SCALE GENOMIC DNA]</scope>
    <source>
        <strain evidence="9">DSM 17044</strain>
    </source>
</reference>
<feature type="domain" description="Histidine kinase" evidence="5">
    <location>
        <begin position="313"/>
        <end position="533"/>
    </location>
</feature>
<evidence type="ECO:0000256" key="3">
    <source>
        <dbReference type="ARBA" id="ARBA00022553"/>
    </source>
</evidence>
<proteinExistence type="predicted"/>
<dbReference type="OrthoDB" id="5377366at2"/>
<dbReference type="InterPro" id="IPR003594">
    <property type="entry name" value="HATPase_dom"/>
</dbReference>
<evidence type="ECO:0000313" key="8">
    <source>
        <dbReference type="EMBL" id="SEM34645.1"/>
    </source>
</evidence>
<evidence type="ECO:0000259" key="7">
    <source>
        <dbReference type="PROSITE" id="PS50112"/>
    </source>
</evidence>
<evidence type="ECO:0000256" key="4">
    <source>
        <dbReference type="PROSITE-ProRule" id="PRU00169"/>
    </source>
</evidence>
<dbReference type="SUPFAM" id="SSF55785">
    <property type="entry name" value="PYP-like sensor domain (PAS domain)"/>
    <property type="match status" value="2"/>
</dbReference>
<dbReference type="Pfam" id="PF02518">
    <property type="entry name" value="HATPase_c"/>
    <property type="match status" value="1"/>
</dbReference>
<dbReference type="SMART" id="SM00448">
    <property type="entry name" value="REC"/>
    <property type="match status" value="1"/>
</dbReference>
<dbReference type="InterPro" id="IPR035965">
    <property type="entry name" value="PAS-like_dom_sf"/>
</dbReference>
<dbReference type="PROSITE" id="PS50109">
    <property type="entry name" value="HIS_KIN"/>
    <property type="match status" value="1"/>
</dbReference>
<dbReference type="RefSeq" id="WP_075009098.1">
    <property type="nucleotide sequence ID" value="NZ_FOAP01000015.1"/>
</dbReference>
<accession>A0A1H7XLT3</accession>
<dbReference type="Pfam" id="PF00512">
    <property type="entry name" value="HisKA"/>
    <property type="match status" value="1"/>
</dbReference>
<dbReference type="SMART" id="SM00091">
    <property type="entry name" value="PAS"/>
    <property type="match status" value="2"/>
</dbReference>
<dbReference type="SMART" id="SM00388">
    <property type="entry name" value="HisKA"/>
    <property type="match status" value="1"/>
</dbReference>
<evidence type="ECO:0000256" key="2">
    <source>
        <dbReference type="ARBA" id="ARBA00012438"/>
    </source>
</evidence>
<name>A0A1H7XLT3_STIAU</name>
<dbReference type="Gene3D" id="3.30.450.20">
    <property type="entry name" value="PAS domain"/>
    <property type="match status" value="2"/>
</dbReference>
<keyword evidence="8" id="KW-0418">Kinase</keyword>
<dbReference type="PANTHER" id="PTHR43065:SF50">
    <property type="entry name" value="HISTIDINE KINASE"/>
    <property type="match status" value="1"/>
</dbReference>
<sequence length="676" mass="75120">MLKPAFQEPLKHLKGARTCDGDEVLRVLAEVEHGHPEGSMVLKALRDEEGALSDFEWSYANPAAHRLLGWRVEALQGRRLHEVPPELGLAGQFEAFHQVVETGEACLQVFSHASDGFDGWLQATVSRFRDGVLVRLRDITASYRAETGLRDTRDRMLELLEGTPDCFLSVDAHWRYTYLNRNALTLKGKPREKLFGRSLWDTSPELRGTVVEREARQVMAERVASRFEVLLPPFNRWFEMHAYPSGSGIAILFRDITGKKQLEQERDALLEREHSGRLEAEALARQRARELLAAREKLIQSEKLAVAGQLAAGVGHEINNPLSFVMGNIHFAVEQLAMLADVAPPGLIQETEEALCEAREGAERIRRIVRDLKTFARGDDAQLRPVDVHAALEFSLSMAMNHVRYRAQVVRCYGTVPPVWANEARLAQVFLNLLINAAQAIPEGDVASHRILLTTYGQEDRVVVDVTDTGSGMSPEVLARAFEPFFTTKSQGEGTGLGLSICHGIIKALRGELSAASMPGKGSTFRVVLPTRGEEAEALLPLLATGPAEPANVLGKRVLVVDDEPGIASVMRRIIGRGNEVVVARSGREALTLLERDTDFDRIFCDLMMLDLTGMDVHAALAKSHPECLSRLVFMTGGGFTERARLFLQRFSHPRIDKPFEPELIRRLVAQSPPRL</sequence>
<dbReference type="Gene3D" id="3.30.565.10">
    <property type="entry name" value="Histidine kinase-like ATPase, C-terminal domain"/>
    <property type="match status" value="1"/>
</dbReference>
<dbReference type="Gene3D" id="1.10.287.130">
    <property type="match status" value="1"/>
</dbReference>
<organism evidence="8 9">
    <name type="scientific">Stigmatella aurantiaca</name>
    <dbReference type="NCBI Taxonomy" id="41"/>
    <lineage>
        <taxon>Bacteria</taxon>
        <taxon>Pseudomonadati</taxon>
        <taxon>Myxococcota</taxon>
        <taxon>Myxococcia</taxon>
        <taxon>Myxococcales</taxon>
        <taxon>Cystobacterineae</taxon>
        <taxon>Archangiaceae</taxon>
        <taxon>Stigmatella</taxon>
    </lineage>
</organism>
<evidence type="ECO:0000313" key="9">
    <source>
        <dbReference type="Proteomes" id="UP000182719"/>
    </source>
</evidence>
<feature type="domain" description="Response regulatory" evidence="6">
    <location>
        <begin position="557"/>
        <end position="673"/>
    </location>
</feature>
<dbReference type="CDD" id="cd00156">
    <property type="entry name" value="REC"/>
    <property type="match status" value="1"/>
</dbReference>
<dbReference type="InterPro" id="IPR003661">
    <property type="entry name" value="HisK_dim/P_dom"/>
</dbReference>
<dbReference type="InterPro" id="IPR000014">
    <property type="entry name" value="PAS"/>
</dbReference>
<feature type="domain" description="PAS" evidence="7">
    <location>
        <begin position="152"/>
        <end position="222"/>
    </location>
</feature>
<dbReference type="GO" id="GO:0000155">
    <property type="term" value="F:phosphorelay sensor kinase activity"/>
    <property type="evidence" value="ECO:0007669"/>
    <property type="project" value="InterPro"/>
</dbReference>
<gene>
    <name evidence="8" type="ORF">SAMN05444354_11573</name>
</gene>
<dbReference type="InterPro" id="IPR011006">
    <property type="entry name" value="CheY-like_superfamily"/>
</dbReference>
<dbReference type="CDD" id="cd00082">
    <property type="entry name" value="HisKA"/>
    <property type="match status" value="1"/>
</dbReference>
<dbReference type="SUPFAM" id="SSF55874">
    <property type="entry name" value="ATPase domain of HSP90 chaperone/DNA topoisomerase II/histidine kinase"/>
    <property type="match status" value="1"/>
</dbReference>